<evidence type="ECO:0000256" key="4">
    <source>
        <dbReference type="ARBA" id="ARBA00025742"/>
    </source>
</evidence>
<keyword evidence="2" id="KW-0378">Hydrolase</keyword>
<dbReference type="InterPro" id="IPR029052">
    <property type="entry name" value="Metallo-depent_PP-like"/>
</dbReference>
<dbReference type="PANTHER" id="PTHR42988">
    <property type="entry name" value="PHOSPHOHYDROLASE"/>
    <property type="match status" value="1"/>
</dbReference>
<dbReference type="EMBL" id="CAADFQ010000167">
    <property type="protein sequence ID" value="VFK35945.1"/>
    <property type="molecule type" value="Genomic_DNA"/>
</dbReference>
<dbReference type="GO" id="GO:0004112">
    <property type="term" value="F:cyclic-nucleotide phosphodiesterase activity"/>
    <property type="evidence" value="ECO:0007669"/>
    <property type="project" value="InterPro"/>
</dbReference>
<dbReference type="EMBL" id="CAADGH010000169">
    <property type="protein sequence ID" value="VFK77576.1"/>
    <property type="molecule type" value="Genomic_DNA"/>
</dbReference>
<reference evidence="6" key="1">
    <citation type="submission" date="2019-02" db="EMBL/GenBank/DDBJ databases">
        <authorList>
            <person name="Gruber-Vodicka R. H."/>
            <person name="Seah K. B. B."/>
        </authorList>
    </citation>
    <scope>NUCLEOTIDE SEQUENCE</scope>
    <source>
        <strain evidence="7">BECK_BZ198</strain>
        <strain evidence="6">BECK_BZ199</strain>
    </source>
</reference>
<keyword evidence="1" id="KW-0479">Metal-binding</keyword>
<evidence type="ECO:0000256" key="3">
    <source>
        <dbReference type="ARBA" id="ARBA00023004"/>
    </source>
</evidence>
<accession>A0A450Y339</accession>
<dbReference type="Pfam" id="PF00149">
    <property type="entry name" value="Metallophos"/>
    <property type="match status" value="1"/>
</dbReference>
<dbReference type="GO" id="GO:0046872">
    <property type="term" value="F:metal ion binding"/>
    <property type="evidence" value="ECO:0007669"/>
    <property type="project" value="UniProtKB-KW"/>
</dbReference>
<organism evidence="6">
    <name type="scientific">Candidatus Kentrum sp. MB</name>
    <dbReference type="NCBI Taxonomy" id="2138164"/>
    <lineage>
        <taxon>Bacteria</taxon>
        <taxon>Pseudomonadati</taxon>
        <taxon>Pseudomonadota</taxon>
        <taxon>Gammaproteobacteria</taxon>
        <taxon>Candidatus Kentrum</taxon>
    </lineage>
</organism>
<feature type="domain" description="Calcineurin-like phosphoesterase" evidence="5">
    <location>
        <begin position="70"/>
        <end position="268"/>
    </location>
</feature>
<name>A0A450Y339_9GAMM</name>
<evidence type="ECO:0000256" key="1">
    <source>
        <dbReference type="ARBA" id="ARBA00022723"/>
    </source>
</evidence>
<evidence type="ECO:0000313" key="7">
    <source>
        <dbReference type="EMBL" id="VFK77576.1"/>
    </source>
</evidence>
<dbReference type="PANTHER" id="PTHR42988:SF2">
    <property type="entry name" value="CYCLIC NUCLEOTIDE PHOSPHODIESTERASE CBUA0032-RELATED"/>
    <property type="match status" value="1"/>
</dbReference>
<dbReference type="AlphaFoldDB" id="A0A450Y339"/>
<evidence type="ECO:0000256" key="2">
    <source>
        <dbReference type="ARBA" id="ARBA00022801"/>
    </source>
</evidence>
<evidence type="ECO:0000313" key="6">
    <source>
        <dbReference type="EMBL" id="VFK35945.1"/>
    </source>
</evidence>
<proteinExistence type="inferred from homology"/>
<dbReference type="InterPro" id="IPR026575">
    <property type="entry name" value="GpdQ/CpdA-like"/>
</dbReference>
<comment type="similarity">
    <text evidence="4">Belongs to the cyclic nucleotide phosphodiesterase class-III family.</text>
</comment>
<sequence length="326" mass="37208">MWSGYRFLVKMAFTSALGCSHWPRQDINTFDTSSVSNLFTKIRIASDWIEFICANNKDEMIFMCFHDSFQVIQISDSHLLPHEDDLLKGVTTWQTFRAVLERITHEHPRPDLIVATGDLVHDGPLAAYRRFRAHLDRLNIPVRVLPGNHDDPALLAEVFHVDTERDMASTADYIDFGHINQGNWLMVFLNTVIPETQHGTLDSRELTRLDALLSAQPDRHALLFMHHHPIPRKNESPNFPGLRGAKSFFSVVDRHPSVRGIVWGHIHNRFEENRRKVLLFGAPSTCFQFNTVSMKQLSPTDGPPAYRRLTLAPDGTIESDVVQVSI</sequence>
<evidence type="ECO:0000259" key="5">
    <source>
        <dbReference type="Pfam" id="PF00149"/>
    </source>
</evidence>
<protein>
    <submittedName>
        <fullName evidence="6">Icc protein</fullName>
    </submittedName>
</protein>
<dbReference type="Gene3D" id="3.60.21.10">
    <property type="match status" value="1"/>
</dbReference>
<dbReference type="CDD" id="cd07402">
    <property type="entry name" value="MPP_GpdQ"/>
    <property type="match status" value="1"/>
</dbReference>
<gene>
    <name evidence="7" type="ORF">BECKMB1821H_GA0114242_11692</name>
    <name evidence="6" type="ORF">BECKMB1821I_GA0114274_11672</name>
</gene>
<dbReference type="InterPro" id="IPR004843">
    <property type="entry name" value="Calcineurin-like_PHP"/>
</dbReference>
<dbReference type="SUPFAM" id="SSF56300">
    <property type="entry name" value="Metallo-dependent phosphatases"/>
    <property type="match status" value="1"/>
</dbReference>
<keyword evidence="3" id="KW-0408">Iron</keyword>
<dbReference type="InterPro" id="IPR050884">
    <property type="entry name" value="CNP_phosphodiesterase-III"/>
</dbReference>